<evidence type="ECO:0000256" key="7">
    <source>
        <dbReference type="ARBA" id="ARBA00022723"/>
    </source>
</evidence>
<evidence type="ECO:0000256" key="4">
    <source>
        <dbReference type="ARBA" id="ARBA00004123"/>
    </source>
</evidence>
<comment type="cofactor">
    <cofactor evidence="2">
        <name>Zn(2+)</name>
        <dbReference type="ChEBI" id="CHEBI:29105"/>
    </cofactor>
</comment>
<evidence type="ECO:0000256" key="2">
    <source>
        <dbReference type="ARBA" id="ARBA00001947"/>
    </source>
</evidence>
<comment type="similarity">
    <text evidence="5">Belongs to the lariat debranching enzyme family.</text>
</comment>
<keyword evidence="8" id="KW-0378">Hydrolase</keyword>
<dbReference type="PANTHER" id="PTHR12849:SF0">
    <property type="entry name" value="LARIAT DEBRANCHING ENZYME"/>
    <property type="match status" value="1"/>
</dbReference>
<feature type="region of interest" description="Disordered" evidence="14">
    <location>
        <begin position="343"/>
        <end position="368"/>
    </location>
</feature>
<comment type="cofactor">
    <cofactor evidence="1">
        <name>Mn(2+)</name>
        <dbReference type="ChEBI" id="CHEBI:29035"/>
    </cofactor>
</comment>
<keyword evidence="12" id="KW-0539">Nucleus</keyword>
<feature type="region of interest" description="Disordered" evidence="14">
    <location>
        <begin position="388"/>
        <end position="551"/>
    </location>
</feature>
<dbReference type="CDD" id="cd00844">
    <property type="entry name" value="MPP_Dbr1_N"/>
    <property type="match status" value="1"/>
</dbReference>
<dbReference type="Pfam" id="PF05011">
    <property type="entry name" value="DBR1"/>
    <property type="match status" value="1"/>
</dbReference>
<evidence type="ECO:0000256" key="12">
    <source>
        <dbReference type="ARBA" id="ARBA00023242"/>
    </source>
</evidence>
<dbReference type="GO" id="GO:0005634">
    <property type="term" value="C:nucleus"/>
    <property type="evidence" value="ECO:0007669"/>
    <property type="project" value="UniProtKB-SubCell"/>
</dbReference>
<dbReference type="PANTHER" id="PTHR12849">
    <property type="entry name" value="RNA LARIAT DEBRANCHING ENZYME"/>
    <property type="match status" value="1"/>
</dbReference>
<evidence type="ECO:0000256" key="10">
    <source>
        <dbReference type="ARBA" id="ARBA00023004"/>
    </source>
</evidence>
<dbReference type="InterPro" id="IPR007708">
    <property type="entry name" value="DBR1_C"/>
</dbReference>
<name>A0A146KS37_LYGHE</name>
<evidence type="ECO:0000256" key="14">
    <source>
        <dbReference type="SAM" id="MobiDB-lite"/>
    </source>
</evidence>
<dbReference type="Pfam" id="PF00149">
    <property type="entry name" value="Metallophos"/>
    <property type="match status" value="1"/>
</dbReference>
<dbReference type="AlphaFoldDB" id="A0A146KS37"/>
<dbReference type="InterPro" id="IPR004843">
    <property type="entry name" value="Calcineurin-like_PHP"/>
</dbReference>
<evidence type="ECO:0000259" key="15">
    <source>
        <dbReference type="SMART" id="SM01124"/>
    </source>
</evidence>
<feature type="compositionally biased region" description="Basic and acidic residues" evidence="14">
    <location>
        <begin position="479"/>
        <end position="496"/>
    </location>
</feature>
<keyword evidence="9" id="KW-0862">Zinc</keyword>
<feature type="compositionally biased region" description="Polar residues" evidence="14">
    <location>
        <begin position="542"/>
        <end position="551"/>
    </location>
</feature>
<evidence type="ECO:0000256" key="11">
    <source>
        <dbReference type="ARBA" id="ARBA00023211"/>
    </source>
</evidence>
<dbReference type="FunFam" id="3.60.21.10:FF:000035">
    <property type="entry name" value="Lariat debranching enzyme"/>
    <property type="match status" value="1"/>
</dbReference>
<organism evidence="16">
    <name type="scientific">Lygus hesperus</name>
    <name type="common">Western plant bug</name>
    <dbReference type="NCBI Taxonomy" id="30085"/>
    <lineage>
        <taxon>Eukaryota</taxon>
        <taxon>Metazoa</taxon>
        <taxon>Ecdysozoa</taxon>
        <taxon>Arthropoda</taxon>
        <taxon>Hexapoda</taxon>
        <taxon>Insecta</taxon>
        <taxon>Pterygota</taxon>
        <taxon>Neoptera</taxon>
        <taxon>Paraneoptera</taxon>
        <taxon>Hemiptera</taxon>
        <taxon>Heteroptera</taxon>
        <taxon>Panheteroptera</taxon>
        <taxon>Cimicomorpha</taxon>
        <taxon>Miridae</taxon>
        <taxon>Mirini</taxon>
        <taxon>Lygus</taxon>
    </lineage>
</organism>
<feature type="compositionally biased region" description="Basic and acidic residues" evidence="14">
    <location>
        <begin position="428"/>
        <end position="442"/>
    </location>
</feature>
<gene>
    <name evidence="16" type="primary">dbr1-a_1</name>
    <name evidence="16" type="ORF">g.68487</name>
</gene>
<keyword evidence="6" id="KW-0507">mRNA processing</keyword>
<dbReference type="GO" id="GO:0046872">
    <property type="term" value="F:metal ion binding"/>
    <property type="evidence" value="ECO:0007669"/>
    <property type="project" value="UniProtKB-KW"/>
</dbReference>
<evidence type="ECO:0000256" key="1">
    <source>
        <dbReference type="ARBA" id="ARBA00001936"/>
    </source>
</evidence>
<dbReference type="GO" id="GO:0008419">
    <property type="term" value="F:RNA lariat debranching enzyme activity"/>
    <property type="evidence" value="ECO:0007669"/>
    <property type="project" value="UniProtKB-ARBA"/>
</dbReference>
<comment type="cofactor">
    <cofactor evidence="3">
        <name>Fe(2+)</name>
        <dbReference type="ChEBI" id="CHEBI:29033"/>
    </cofactor>
</comment>
<evidence type="ECO:0000256" key="9">
    <source>
        <dbReference type="ARBA" id="ARBA00022833"/>
    </source>
</evidence>
<evidence type="ECO:0000256" key="13">
    <source>
        <dbReference type="ARBA" id="ARBA00058627"/>
    </source>
</evidence>
<proteinExistence type="inferred from homology"/>
<keyword evidence="7" id="KW-0479">Metal-binding</keyword>
<evidence type="ECO:0000256" key="5">
    <source>
        <dbReference type="ARBA" id="ARBA00006045"/>
    </source>
</evidence>
<reference evidence="16" key="1">
    <citation type="journal article" date="2016" name="Gigascience">
        <title>De novo construction of an expanded transcriptome assembly for the western tarnished plant bug, Lygus hesperus.</title>
        <authorList>
            <person name="Tassone E.E."/>
            <person name="Geib S.M."/>
            <person name="Hall B."/>
            <person name="Fabrick J.A."/>
            <person name="Brent C.S."/>
            <person name="Hull J.J."/>
        </authorList>
    </citation>
    <scope>NUCLEOTIDE SEQUENCE</scope>
</reference>
<evidence type="ECO:0000313" key="16">
    <source>
        <dbReference type="EMBL" id="JAP98454.1"/>
    </source>
</evidence>
<dbReference type="EMBL" id="GDHC01020174">
    <property type="protein sequence ID" value="JAP98454.1"/>
    <property type="molecule type" value="Transcribed_RNA"/>
</dbReference>
<keyword evidence="10" id="KW-0408">Iron</keyword>
<feature type="domain" description="Lariat debranching enzyme C-terminal" evidence="15">
    <location>
        <begin position="235"/>
        <end position="385"/>
    </location>
</feature>
<dbReference type="SMART" id="SM01124">
    <property type="entry name" value="DBR1"/>
    <property type="match status" value="1"/>
</dbReference>
<comment type="function">
    <text evidence="13">Cleaves the 2'-5' phosphodiester linkage at the branch point of lariat intron pre-mRNAs after splicing and converts them into linear molecules that are subsequently degraded. It thereby facilitates ribonucleotide turnover.</text>
</comment>
<dbReference type="GO" id="GO:0000398">
    <property type="term" value="P:mRNA splicing, via spliceosome"/>
    <property type="evidence" value="ECO:0007669"/>
    <property type="project" value="TreeGrafter"/>
</dbReference>
<comment type="subcellular location">
    <subcellularLocation>
        <location evidence="4">Nucleus</location>
    </subcellularLocation>
</comment>
<dbReference type="InterPro" id="IPR029052">
    <property type="entry name" value="Metallo-depent_PP-like"/>
</dbReference>
<evidence type="ECO:0000256" key="6">
    <source>
        <dbReference type="ARBA" id="ARBA00022664"/>
    </source>
</evidence>
<dbReference type="SUPFAM" id="SSF56300">
    <property type="entry name" value="Metallo-dependent phosphatases"/>
    <property type="match status" value="1"/>
</dbReference>
<keyword evidence="11" id="KW-0464">Manganese</keyword>
<evidence type="ECO:0000256" key="8">
    <source>
        <dbReference type="ARBA" id="ARBA00022801"/>
    </source>
</evidence>
<accession>A0A146KS37</accession>
<protein>
    <submittedName>
        <fullName evidence="16">Lariat debranching enzyme A</fullName>
    </submittedName>
</protein>
<dbReference type="InterPro" id="IPR041816">
    <property type="entry name" value="Dbr1_N"/>
</dbReference>
<sequence length="551" mass="61756">MKVAVEGCAHGELEKIYECIAALSQMSNSKIDLLICCGDFQATRNLDDLDTMAVPQKFRQMCSFYKYYTGELVAPVLTIFVGGNHEASNYLQELPYGGWVAPNIYYLGYSGVVNIAGVRIAGVSGIFKGGDHHRGRFERMPFSESTKRSVYHVRNLDIYRLRQIESPVDIVISHDWPQGVYNFGDKNSLIKMKPFFKDEIDAEKLGSPVNSELLFKLKPKYWFAAHLHVKFAALIPHKDEGGNVTEVTKFLALDKCLPKRKFLQVVDIEHDPSRQLELEYDLEWLAILHYTNHLISVDSGMNYLPSASSGNQERWIFTPTEDEKEFILEKMDNNLNVPLNFKTTAPGYRPDSSQTPGTPTKFRRPPTLNPQTIEFCKKLGIDDPVALLLGKQDPGRTPERAGCPADTSDPNLSFVDSEVSGFYSGSDENEKSENNESDKEGIAESSPSSRRSALQLPAPKFESSSPVIELEESPPAPELEDHPLFVIDEGPKRGVDESTPLQDEGPKRGVDESTPLQDEGPKRGVDESTPLQGKKKFKRRNQSLYANNDED</sequence>
<dbReference type="Gene3D" id="3.60.21.10">
    <property type="match status" value="1"/>
</dbReference>
<evidence type="ECO:0000256" key="3">
    <source>
        <dbReference type="ARBA" id="ARBA00001954"/>
    </source>
</evidence>